<evidence type="ECO:0000313" key="1">
    <source>
        <dbReference type="EMBL" id="PLW31185.1"/>
    </source>
</evidence>
<sequence>PEQLQQAKIETFWYGTFNYICDLIHNNLNIGRSEEVNEVHLAREMARDFLRNWSSTKEPIPWLRSNTRMGIPPPINLNSI</sequence>
<evidence type="ECO:0000313" key="2">
    <source>
        <dbReference type="Proteomes" id="UP000235388"/>
    </source>
</evidence>
<feature type="non-terminal residue" evidence="1">
    <location>
        <position position="1"/>
    </location>
</feature>
<organism evidence="1 2">
    <name type="scientific">Puccinia coronata f. sp. avenae</name>
    <dbReference type="NCBI Taxonomy" id="200324"/>
    <lineage>
        <taxon>Eukaryota</taxon>
        <taxon>Fungi</taxon>
        <taxon>Dikarya</taxon>
        <taxon>Basidiomycota</taxon>
        <taxon>Pucciniomycotina</taxon>
        <taxon>Pucciniomycetes</taxon>
        <taxon>Pucciniales</taxon>
        <taxon>Pucciniaceae</taxon>
        <taxon>Puccinia</taxon>
    </lineage>
</organism>
<dbReference type="Proteomes" id="UP000235388">
    <property type="component" value="Unassembled WGS sequence"/>
</dbReference>
<dbReference type="OrthoDB" id="2507700at2759"/>
<dbReference type="EMBL" id="PGCJ01000355">
    <property type="protein sequence ID" value="PLW31185.1"/>
    <property type="molecule type" value="Genomic_DNA"/>
</dbReference>
<proteinExistence type="predicted"/>
<name>A0A2N5U0B2_9BASI</name>
<reference evidence="1 2" key="1">
    <citation type="submission" date="2017-11" db="EMBL/GenBank/DDBJ databases">
        <title>De novo assembly and phasing of dikaryotic genomes from two isolates of Puccinia coronata f. sp. avenae, the causal agent of oat crown rust.</title>
        <authorList>
            <person name="Miller M.E."/>
            <person name="Zhang Y."/>
            <person name="Omidvar V."/>
            <person name="Sperschneider J."/>
            <person name="Schwessinger B."/>
            <person name="Raley C."/>
            <person name="Palmer J.M."/>
            <person name="Garnica D."/>
            <person name="Upadhyaya N."/>
            <person name="Rathjen J."/>
            <person name="Taylor J.M."/>
            <person name="Park R.F."/>
            <person name="Dodds P.N."/>
            <person name="Hirsch C.D."/>
            <person name="Kianian S.F."/>
            <person name="Figueroa M."/>
        </authorList>
    </citation>
    <scope>NUCLEOTIDE SEQUENCE [LARGE SCALE GENOMIC DNA]</scope>
    <source>
        <strain evidence="1">12NC29</strain>
    </source>
</reference>
<gene>
    <name evidence="1" type="ORF">PCANC_23165</name>
</gene>
<keyword evidence="2" id="KW-1185">Reference proteome</keyword>
<dbReference type="AlphaFoldDB" id="A0A2N5U0B2"/>
<accession>A0A2N5U0B2</accession>
<protein>
    <submittedName>
        <fullName evidence="1">Uncharacterized protein</fullName>
    </submittedName>
</protein>
<comment type="caution">
    <text evidence="1">The sequence shown here is derived from an EMBL/GenBank/DDBJ whole genome shotgun (WGS) entry which is preliminary data.</text>
</comment>